<gene>
    <name evidence="1" type="ORF">EGV97_10185</name>
</gene>
<feature type="non-terminal residue" evidence="1">
    <location>
        <position position="1"/>
    </location>
</feature>
<dbReference type="AlphaFoldDB" id="A0A7Z6UYT1"/>
<reference evidence="1 2" key="1">
    <citation type="submission" date="2018-11" db="EMBL/GenBank/DDBJ databases">
        <authorList>
            <person name="Gutierrez A.J."/>
            <person name="Bravo M."/>
        </authorList>
    </citation>
    <scope>NUCLEOTIDE SEQUENCE [LARGE SCALE GENOMIC DNA]</scope>
    <source>
        <strain evidence="1 2">22388</strain>
    </source>
</reference>
<proteinExistence type="predicted"/>
<sequence>SRARNEKEKQECEKLLTPEARKFLEKQRQQKDKAIKDCLKNANPNDRAAIMKCLDGLSDEEKLKYLQEAREKAVLDCLKTARTDEEKRKCQNLYSDLIQEIQNKRAQSKQNQLSKTERLHQASECLDNLDDPTDQEAIEQCLEGLSDSERALILGIKRQADEVDRIYSDLRSRKTFDNMAAKGYPLLPMD</sequence>
<protein>
    <submittedName>
        <fullName evidence="1">Cag pathogenicity island protein</fullName>
    </submittedName>
</protein>
<organism evidence="1 2">
    <name type="scientific">Helicobacter pylori</name>
    <name type="common">Campylobacter pylori</name>
    <dbReference type="NCBI Taxonomy" id="210"/>
    <lineage>
        <taxon>Bacteria</taxon>
        <taxon>Pseudomonadati</taxon>
        <taxon>Campylobacterota</taxon>
        <taxon>Epsilonproteobacteria</taxon>
        <taxon>Campylobacterales</taxon>
        <taxon>Helicobacteraceae</taxon>
        <taxon>Helicobacter</taxon>
    </lineage>
</organism>
<dbReference type="Pfam" id="PF07337">
    <property type="entry name" value="CagY_M"/>
    <property type="match status" value="4"/>
</dbReference>
<comment type="caution">
    <text evidence="1">The sequence shown here is derived from an EMBL/GenBank/DDBJ whole genome shotgun (WGS) entry which is preliminary data.</text>
</comment>
<dbReference type="InterPro" id="IPR010853">
    <property type="entry name" value="CagY_M"/>
</dbReference>
<evidence type="ECO:0000313" key="2">
    <source>
        <dbReference type="Proteomes" id="UP000276972"/>
    </source>
</evidence>
<evidence type="ECO:0000313" key="1">
    <source>
        <dbReference type="EMBL" id="RPF64806.1"/>
    </source>
</evidence>
<name>A0A7Z6UYT1_HELPX</name>
<feature type="non-terminal residue" evidence="1">
    <location>
        <position position="190"/>
    </location>
</feature>
<dbReference type="EMBL" id="RPFP01000278">
    <property type="protein sequence ID" value="RPF64806.1"/>
    <property type="molecule type" value="Genomic_DNA"/>
</dbReference>
<accession>A0A7Z6UYT1</accession>
<dbReference type="RefSeq" id="WP_328287568.1">
    <property type="nucleotide sequence ID" value="NZ_RPFP01000278.1"/>
</dbReference>
<dbReference type="Proteomes" id="UP000276972">
    <property type="component" value="Unassembled WGS sequence"/>
</dbReference>